<protein>
    <submittedName>
        <fullName evidence="3">Uncharacterized protein</fullName>
    </submittedName>
</protein>
<proteinExistence type="predicted"/>
<feature type="transmembrane region" description="Helical" evidence="2">
    <location>
        <begin position="109"/>
        <end position="130"/>
    </location>
</feature>
<evidence type="ECO:0000313" key="4">
    <source>
        <dbReference type="Proteomes" id="UP000016922"/>
    </source>
</evidence>
<feature type="region of interest" description="Disordered" evidence="1">
    <location>
        <begin position="26"/>
        <end position="65"/>
    </location>
</feature>
<dbReference type="HOGENOM" id="CLU_1865307_0_0_1"/>
<feature type="transmembrane region" description="Helical" evidence="2">
    <location>
        <begin position="76"/>
        <end position="97"/>
    </location>
</feature>
<feature type="compositionally biased region" description="Polar residues" evidence="1">
    <location>
        <begin position="26"/>
        <end position="35"/>
    </location>
</feature>
<dbReference type="Proteomes" id="UP000016922">
    <property type="component" value="Unassembled WGS sequence"/>
</dbReference>
<dbReference type="RefSeq" id="XP_008080353.1">
    <property type="nucleotide sequence ID" value="XM_008082162.1"/>
</dbReference>
<evidence type="ECO:0000313" key="3">
    <source>
        <dbReference type="EMBL" id="EPE32341.1"/>
    </source>
</evidence>
<keyword evidence="2" id="KW-1133">Transmembrane helix</keyword>
<feature type="compositionally biased region" description="Polar residues" evidence="1">
    <location>
        <begin position="45"/>
        <end position="61"/>
    </location>
</feature>
<keyword evidence="2" id="KW-0812">Transmembrane</keyword>
<keyword evidence="2" id="KW-0472">Membrane</keyword>
<gene>
    <name evidence="3" type="ORF">GLAREA_07474</name>
</gene>
<keyword evidence="4" id="KW-1185">Reference proteome</keyword>
<organism evidence="3 4">
    <name type="scientific">Glarea lozoyensis (strain ATCC 20868 / MF5171)</name>
    <dbReference type="NCBI Taxonomy" id="1116229"/>
    <lineage>
        <taxon>Eukaryota</taxon>
        <taxon>Fungi</taxon>
        <taxon>Dikarya</taxon>
        <taxon>Ascomycota</taxon>
        <taxon>Pezizomycotina</taxon>
        <taxon>Leotiomycetes</taxon>
        <taxon>Helotiales</taxon>
        <taxon>Helotiaceae</taxon>
        <taxon>Glarea</taxon>
    </lineage>
</organism>
<reference evidence="3 4" key="1">
    <citation type="journal article" date="2013" name="BMC Genomics">
        <title>Genomics-driven discovery of the pneumocandin biosynthetic gene cluster in the fungus Glarea lozoyensis.</title>
        <authorList>
            <person name="Chen L."/>
            <person name="Yue Q."/>
            <person name="Zhang X."/>
            <person name="Xiang M."/>
            <person name="Wang C."/>
            <person name="Li S."/>
            <person name="Che Y."/>
            <person name="Ortiz-Lopez F.J."/>
            <person name="Bills G.F."/>
            <person name="Liu X."/>
            <person name="An Z."/>
        </authorList>
    </citation>
    <scope>NUCLEOTIDE SEQUENCE [LARGE SCALE GENOMIC DNA]</scope>
    <source>
        <strain evidence="4">ATCC 20868 / MF5171</strain>
    </source>
</reference>
<sequence>MNRFFSYLHTFLTKMQSRQDLEAQSRASSPGSIAQSEIGPLIDNNPRSSGESVSEEPSTGRPSKDIWKKTFYNNHWLCFIVCAVPILASYFCEGVLITSSKELLYGWELANIVFKVVSELLRLALFVWAVSKKDGSK</sequence>
<dbReference type="EMBL" id="KE145359">
    <property type="protein sequence ID" value="EPE32341.1"/>
    <property type="molecule type" value="Genomic_DNA"/>
</dbReference>
<name>S3DJX3_GLAL2</name>
<evidence type="ECO:0000256" key="2">
    <source>
        <dbReference type="SAM" id="Phobius"/>
    </source>
</evidence>
<dbReference type="GeneID" id="19466527"/>
<dbReference type="AlphaFoldDB" id="S3DJX3"/>
<accession>S3DJX3</accession>
<dbReference type="KEGG" id="glz:GLAREA_07474"/>
<evidence type="ECO:0000256" key="1">
    <source>
        <dbReference type="SAM" id="MobiDB-lite"/>
    </source>
</evidence>